<dbReference type="STRING" id="1777137.AWB76_07835"/>
<reference evidence="3" key="1">
    <citation type="submission" date="2016-01" db="EMBL/GenBank/DDBJ databases">
        <authorList>
            <person name="Peeters Charlotte."/>
        </authorList>
    </citation>
    <scope>NUCLEOTIDE SEQUENCE [LARGE SCALE GENOMIC DNA]</scope>
</reference>
<keyword evidence="1" id="KW-0732">Signal</keyword>
<evidence type="ECO:0000313" key="2">
    <source>
        <dbReference type="EMBL" id="SAL00205.1"/>
    </source>
</evidence>
<feature type="signal peptide" evidence="1">
    <location>
        <begin position="1"/>
        <end position="23"/>
    </location>
</feature>
<evidence type="ECO:0000256" key="1">
    <source>
        <dbReference type="SAM" id="SignalP"/>
    </source>
</evidence>
<protein>
    <recommendedName>
        <fullName evidence="4">Secreted protein</fullName>
    </recommendedName>
</protein>
<dbReference type="EMBL" id="FCOI02000087">
    <property type="protein sequence ID" value="SAL00205.1"/>
    <property type="molecule type" value="Genomic_DNA"/>
</dbReference>
<dbReference type="AlphaFoldDB" id="A0A158DZY2"/>
<gene>
    <name evidence="2" type="ORF">AWB76_07835</name>
</gene>
<dbReference type="Proteomes" id="UP000054624">
    <property type="component" value="Unassembled WGS sequence"/>
</dbReference>
<evidence type="ECO:0008006" key="4">
    <source>
        <dbReference type="Google" id="ProtNLM"/>
    </source>
</evidence>
<accession>A0A158DZY2</accession>
<keyword evidence="3" id="KW-1185">Reference proteome</keyword>
<feature type="chain" id="PRO_5007624673" description="Secreted protein" evidence="1">
    <location>
        <begin position="24"/>
        <end position="103"/>
    </location>
</feature>
<organism evidence="2 3">
    <name type="scientific">Caballeronia temeraria</name>
    <dbReference type="NCBI Taxonomy" id="1777137"/>
    <lineage>
        <taxon>Bacteria</taxon>
        <taxon>Pseudomonadati</taxon>
        <taxon>Pseudomonadota</taxon>
        <taxon>Betaproteobacteria</taxon>
        <taxon>Burkholderiales</taxon>
        <taxon>Burkholderiaceae</taxon>
        <taxon>Caballeronia</taxon>
    </lineage>
</organism>
<proteinExistence type="predicted"/>
<name>A0A158DZY2_9BURK</name>
<sequence>MRQVAGVACMKLMSCLSMSVCSASGSAASFRRASTTQAPVINGRYNSSPAISKAMVVTASSVSAALIAVISRIEQRKFSISRCSTITPLGLPVEPEVKSTYAR</sequence>
<evidence type="ECO:0000313" key="3">
    <source>
        <dbReference type="Proteomes" id="UP000054624"/>
    </source>
</evidence>